<name>A0A255Z724_9FLAO</name>
<accession>A0A255Z724</accession>
<evidence type="ECO:0000313" key="1">
    <source>
        <dbReference type="EMBL" id="OYQ37347.1"/>
    </source>
</evidence>
<protein>
    <recommendedName>
        <fullName evidence="3">KTSC domain-containing protein</fullName>
    </recommendedName>
</protein>
<dbReference type="EMBL" id="NOXV01000255">
    <property type="protein sequence ID" value="OYQ37347.1"/>
    <property type="molecule type" value="Genomic_DNA"/>
</dbReference>
<gene>
    <name evidence="1" type="ORF">CHU92_08405</name>
</gene>
<reference evidence="1 2" key="1">
    <citation type="submission" date="2017-07" db="EMBL/GenBank/DDBJ databases">
        <title>Flavobacterium cyanobacteriorum sp. nov., isolated from cyanobacterial aggregates in a eutrophic lake.</title>
        <authorList>
            <person name="Cai H."/>
        </authorList>
    </citation>
    <scope>NUCLEOTIDE SEQUENCE [LARGE SCALE GENOMIC DNA]</scope>
    <source>
        <strain evidence="1 2">TH021</strain>
    </source>
</reference>
<evidence type="ECO:0000313" key="2">
    <source>
        <dbReference type="Proteomes" id="UP000216605"/>
    </source>
</evidence>
<dbReference type="Proteomes" id="UP000216605">
    <property type="component" value="Unassembled WGS sequence"/>
</dbReference>
<keyword evidence="2" id="KW-1185">Reference proteome</keyword>
<proteinExistence type="predicted"/>
<evidence type="ECO:0008006" key="3">
    <source>
        <dbReference type="Google" id="ProtNLM"/>
    </source>
</evidence>
<sequence>MKKYKNKEGNSGVTGYEAGNDNIKVEFGHGAVYLYTYASAGKRIIDKMKELAEEGQGLSTYISQQVKDKYEARIK</sequence>
<dbReference type="AlphaFoldDB" id="A0A255Z724"/>
<organism evidence="1 2">
    <name type="scientific">Flavobacterium cyanobacteriorum</name>
    <dbReference type="NCBI Taxonomy" id="2022802"/>
    <lineage>
        <taxon>Bacteria</taxon>
        <taxon>Pseudomonadati</taxon>
        <taxon>Bacteroidota</taxon>
        <taxon>Flavobacteriia</taxon>
        <taxon>Flavobacteriales</taxon>
        <taxon>Flavobacteriaceae</taxon>
        <taxon>Flavobacterium</taxon>
    </lineage>
</organism>
<dbReference type="RefSeq" id="WP_094414539.1">
    <property type="nucleotide sequence ID" value="NZ_NOXV01000255.1"/>
</dbReference>
<comment type="caution">
    <text evidence="1">The sequence shown here is derived from an EMBL/GenBank/DDBJ whole genome shotgun (WGS) entry which is preliminary data.</text>
</comment>
<dbReference type="OrthoDB" id="7775479at2"/>